<dbReference type="Proteomes" id="UP000179807">
    <property type="component" value="Unassembled WGS sequence"/>
</dbReference>
<sequence length="454" mass="52054">MNVIKTKFHLMNFTSRILMQKHFYQIASTPESTNLQSFIVFDGVMPVAEGSEPTVFFSRFPTDIHQPHFAVNQVGLLLTFLRFATRFAGDTPCDYIRTSSHETAILELDNQVWMSVQRQISPNSPSNRDLLNSMLRSCKSIYQLFFQPPKRNPETEEILDESAVILKKAFEVIVNSITWADLGFIHLFDSFFQLKLNDQFSSELCPIIHRLLNSDVPIAHIAIMYSRYFIFYTFPTDVARTLSICLRMKLPYLFPRVLAKEDERLYWIIGMSKTERRTVSIYAPPLFIDGKQYPLIALRMKKIRFILTLQSGVIPSPKLLAAVPPLLKPLRKHCEKLKLETRSGKKSGPYVVLKNLPQEKMLTLSHEKLSDPTIPIAENMIFQAHLFATNVAQQKSSIVFPGPSGLGYYVCLRKTIAEEVVVMCQNDTKEVTRAISAGHELERQENVKRPYITV</sequence>
<gene>
    <name evidence="1" type="ORF">TRFO_34576</name>
</gene>
<dbReference type="OrthoDB" id="10500620at2759"/>
<protein>
    <recommendedName>
        <fullName evidence="3">CCZ1/INTU/HSP4 first Longin domain-containing protein</fullName>
    </recommendedName>
</protein>
<dbReference type="AlphaFoldDB" id="A0A1J4JIT3"/>
<accession>A0A1J4JIT3</accession>
<dbReference type="InterPro" id="IPR013176">
    <property type="entry name" value="Ccz1"/>
</dbReference>
<dbReference type="PANTHER" id="PTHR13056:SF0">
    <property type="entry name" value="VACUOLAR FUSION PROTEIN CCZ1 HOMOLOG-RELATED"/>
    <property type="match status" value="1"/>
</dbReference>
<name>A0A1J4JIT3_9EUKA</name>
<evidence type="ECO:0000313" key="2">
    <source>
        <dbReference type="Proteomes" id="UP000179807"/>
    </source>
</evidence>
<dbReference type="EMBL" id="MLAK01001025">
    <property type="protein sequence ID" value="OHS99088.1"/>
    <property type="molecule type" value="Genomic_DNA"/>
</dbReference>
<dbReference type="VEuPathDB" id="TrichDB:TRFO_34576"/>
<keyword evidence="2" id="KW-1185">Reference proteome</keyword>
<dbReference type="PANTHER" id="PTHR13056">
    <property type="entry name" value="VACUOLAR FUSION PROTEIN CCZ1 HOMOLOG-RELATED"/>
    <property type="match status" value="1"/>
</dbReference>
<organism evidence="1 2">
    <name type="scientific">Tritrichomonas foetus</name>
    <dbReference type="NCBI Taxonomy" id="1144522"/>
    <lineage>
        <taxon>Eukaryota</taxon>
        <taxon>Metamonada</taxon>
        <taxon>Parabasalia</taxon>
        <taxon>Tritrichomonadida</taxon>
        <taxon>Tritrichomonadidae</taxon>
        <taxon>Tritrichomonas</taxon>
    </lineage>
</organism>
<dbReference type="GO" id="GO:0016192">
    <property type="term" value="P:vesicle-mediated transport"/>
    <property type="evidence" value="ECO:0007669"/>
    <property type="project" value="InterPro"/>
</dbReference>
<evidence type="ECO:0000313" key="1">
    <source>
        <dbReference type="EMBL" id="OHS99088.1"/>
    </source>
</evidence>
<dbReference type="GeneID" id="94844442"/>
<proteinExistence type="predicted"/>
<evidence type="ECO:0008006" key="3">
    <source>
        <dbReference type="Google" id="ProtNLM"/>
    </source>
</evidence>
<reference evidence="1" key="1">
    <citation type="submission" date="2016-10" db="EMBL/GenBank/DDBJ databases">
        <authorList>
            <person name="Benchimol M."/>
            <person name="Almeida L.G."/>
            <person name="Vasconcelos A.T."/>
            <person name="Perreira-Neves A."/>
            <person name="Rosa I.A."/>
            <person name="Tasca T."/>
            <person name="Bogo M.R."/>
            <person name="de Souza W."/>
        </authorList>
    </citation>
    <scope>NUCLEOTIDE SEQUENCE [LARGE SCALE GENOMIC DNA]</scope>
    <source>
        <strain evidence="1">K</strain>
    </source>
</reference>
<comment type="caution">
    <text evidence="1">The sequence shown here is derived from an EMBL/GenBank/DDBJ whole genome shotgun (WGS) entry which is preliminary data.</text>
</comment>
<dbReference type="GO" id="GO:0035658">
    <property type="term" value="C:Mon1-Ccz1 complex"/>
    <property type="evidence" value="ECO:0007669"/>
    <property type="project" value="InterPro"/>
</dbReference>
<dbReference type="RefSeq" id="XP_068352225.1">
    <property type="nucleotide sequence ID" value="XM_068509738.1"/>
</dbReference>